<keyword evidence="11 19" id="KW-0521">NADP</keyword>
<keyword evidence="16 19" id="KW-0961">Cell wall biogenesis/degradation</keyword>
<keyword evidence="13 19" id="KW-0573">Peptidoglycan synthesis</keyword>
<dbReference type="EMBL" id="FWZT01000023">
    <property type="protein sequence ID" value="SMF66044.1"/>
    <property type="molecule type" value="Genomic_DNA"/>
</dbReference>
<comment type="function">
    <text evidence="2 19">Cell wall formation.</text>
</comment>
<dbReference type="PANTHER" id="PTHR21071:SF4">
    <property type="entry name" value="UDP-N-ACETYLENOLPYRUVOYLGLUCOSAMINE REDUCTASE"/>
    <property type="match status" value="1"/>
</dbReference>
<evidence type="ECO:0000256" key="7">
    <source>
        <dbReference type="ARBA" id="ARBA00022490"/>
    </source>
</evidence>
<keyword evidence="12 19" id="KW-0133">Cell shape</keyword>
<evidence type="ECO:0000256" key="6">
    <source>
        <dbReference type="ARBA" id="ARBA00015188"/>
    </source>
</evidence>
<comment type="caution">
    <text evidence="19">Lacks conserved residue(s) required for the propagation of feature annotation.</text>
</comment>
<dbReference type="InterPro" id="IPR016169">
    <property type="entry name" value="FAD-bd_PCMH_sub2"/>
</dbReference>
<evidence type="ECO:0000313" key="22">
    <source>
        <dbReference type="Proteomes" id="UP000192907"/>
    </source>
</evidence>
<evidence type="ECO:0000256" key="18">
    <source>
        <dbReference type="ARBA" id="ARBA00048914"/>
    </source>
</evidence>
<keyword evidence="22" id="KW-1185">Reference proteome</keyword>
<gene>
    <name evidence="19" type="primary">murB</name>
    <name evidence="21" type="ORF">SAMN06296036_1235</name>
</gene>
<dbReference type="GO" id="GO:0051301">
    <property type="term" value="P:cell division"/>
    <property type="evidence" value="ECO:0007669"/>
    <property type="project" value="UniProtKB-KW"/>
</dbReference>
<dbReference type="HAMAP" id="MF_00037">
    <property type="entry name" value="MurB"/>
    <property type="match status" value="1"/>
</dbReference>
<accession>A0A1Y6CJ18</accession>
<dbReference type="OrthoDB" id="9804753at2"/>
<evidence type="ECO:0000256" key="14">
    <source>
        <dbReference type="ARBA" id="ARBA00023002"/>
    </source>
</evidence>
<dbReference type="UniPathway" id="UPA00219"/>
<evidence type="ECO:0000256" key="2">
    <source>
        <dbReference type="ARBA" id="ARBA00003921"/>
    </source>
</evidence>
<evidence type="ECO:0000256" key="17">
    <source>
        <dbReference type="ARBA" id="ARBA00031026"/>
    </source>
</evidence>
<dbReference type="InterPro" id="IPR036635">
    <property type="entry name" value="MurB_C_sf"/>
</dbReference>
<feature type="domain" description="FAD-binding PCMH-type" evidence="20">
    <location>
        <begin position="10"/>
        <end position="175"/>
    </location>
</feature>
<evidence type="ECO:0000256" key="11">
    <source>
        <dbReference type="ARBA" id="ARBA00022857"/>
    </source>
</evidence>
<dbReference type="InterPro" id="IPR006094">
    <property type="entry name" value="Oxid_FAD_bind_N"/>
</dbReference>
<comment type="pathway">
    <text evidence="4 19">Cell wall biogenesis; peptidoglycan biosynthesis.</text>
</comment>
<dbReference type="GO" id="GO:0005829">
    <property type="term" value="C:cytosol"/>
    <property type="evidence" value="ECO:0007669"/>
    <property type="project" value="TreeGrafter"/>
</dbReference>
<dbReference type="InterPro" id="IPR011601">
    <property type="entry name" value="MurB_C"/>
</dbReference>
<evidence type="ECO:0000256" key="16">
    <source>
        <dbReference type="ARBA" id="ARBA00023316"/>
    </source>
</evidence>
<dbReference type="Gene3D" id="3.30.465.10">
    <property type="match status" value="1"/>
</dbReference>
<dbReference type="AlphaFoldDB" id="A0A1Y6CJ18"/>
<dbReference type="RefSeq" id="WP_132323541.1">
    <property type="nucleotide sequence ID" value="NZ_FWZT01000023.1"/>
</dbReference>
<keyword evidence="9 19" id="KW-0285">Flavoprotein</keyword>
<evidence type="ECO:0000256" key="3">
    <source>
        <dbReference type="ARBA" id="ARBA00004496"/>
    </source>
</evidence>
<dbReference type="GO" id="GO:0071949">
    <property type="term" value="F:FAD binding"/>
    <property type="evidence" value="ECO:0007669"/>
    <property type="project" value="InterPro"/>
</dbReference>
<evidence type="ECO:0000259" key="20">
    <source>
        <dbReference type="PROSITE" id="PS51387"/>
    </source>
</evidence>
<evidence type="ECO:0000256" key="19">
    <source>
        <dbReference type="HAMAP-Rule" id="MF_00037"/>
    </source>
</evidence>
<evidence type="ECO:0000256" key="12">
    <source>
        <dbReference type="ARBA" id="ARBA00022960"/>
    </source>
</evidence>
<protein>
    <recommendedName>
        <fullName evidence="6 19">UDP-N-acetylenolpyruvoylglucosamine reductase</fullName>
        <ecNumber evidence="5 19">1.3.1.98</ecNumber>
    </recommendedName>
    <alternativeName>
        <fullName evidence="17 19">UDP-N-acetylmuramate dehydrogenase</fullName>
    </alternativeName>
</protein>
<name>A0A1Y6CJ18_9BACT</name>
<evidence type="ECO:0000313" key="21">
    <source>
        <dbReference type="EMBL" id="SMF66044.1"/>
    </source>
</evidence>
<dbReference type="Proteomes" id="UP000192907">
    <property type="component" value="Unassembled WGS sequence"/>
</dbReference>
<dbReference type="PROSITE" id="PS51387">
    <property type="entry name" value="FAD_PCMH"/>
    <property type="match status" value="1"/>
</dbReference>
<feature type="active site" description="Proton donor" evidence="19">
    <location>
        <position position="204"/>
    </location>
</feature>
<evidence type="ECO:0000256" key="8">
    <source>
        <dbReference type="ARBA" id="ARBA00022618"/>
    </source>
</evidence>
<sequence length="316" mass="34735">MLKDIAYYKTGGTCNTLHQPESIDQLAEIVSQLHQSKTPYFVIGGGTNSLVLDDHFPGDVIAFTKLKSIKVTRNSIYAEAGVENTMIAQTALSHSLAGAAWMNRLPGQIGGTVRMNARCYGGEISEIASTVIAVSQDGVVKTYDNQGNLFRGYKDTIFMDNGDIIAAVHLALEPGQATDIKAIMDHCETDRIQKGQFTFPSCGCVFKNDYAVGVPSGMLLDRAGAHDLNQDKVALNPKHANFVFNKGATSSDILDMTLAMRELVYKTYGVWLSYEMEILGRLPDRYAAKVRETRPQQFNEAALEPLRLEFSGRKKP</sequence>
<dbReference type="SUPFAM" id="SSF56176">
    <property type="entry name" value="FAD-binding/transporter-associated domain-like"/>
    <property type="match status" value="1"/>
</dbReference>
<dbReference type="Pfam" id="PF01565">
    <property type="entry name" value="FAD_binding_4"/>
    <property type="match status" value="1"/>
</dbReference>
<reference evidence="22" key="1">
    <citation type="submission" date="2017-04" db="EMBL/GenBank/DDBJ databases">
        <authorList>
            <person name="Varghese N."/>
            <person name="Submissions S."/>
        </authorList>
    </citation>
    <scope>NUCLEOTIDE SEQUENCE [LARGE SCALE GENOMIC DNA]</scope>
    <source>
        <strain evidence="22">RKEM611</strain>
    </source>
</reference>
<dbReference type="InterPro" id="IPR003170">
    <property type="entry name" value="MurB"/>
</dbReference>
<dbReference type="InterPro" id="IPR016166">
    <property type="entry name" value="FAD-bd_PCMH"/>
</dbReference>
<dbReference type="Pfam" id="PF02873">
    <property type="entry name" value="MurB_C"/>
    <property type="match status" value="1"/>
</dbReference>
<dbReference type="EC" id="1.3.1.98" evidence="5 19"/>
<organism evidence="21 22">
    <name type="scientific">Pseudobacteriovorax antillogorgiicola</name>
    <dbReference type="NCBI Taxonomy" id="1513793"/>
    <lineage>
        <taxon>Bacteria</taxon>
        <taxon>Pseudomonadati</taxon>
        <taxon>Bdellovibrionota</taxon>
        <taxon>Oligoflexia</taxon>
        <taxon>Oligoflexales</taxon>
        <taxon>Pseudobacteriovoracaceae</taxon>
        <taxon>Pseudobacteriovorax</taxon>
    </lineage>
</organism>
<comment type="cofactor">
    <cofactor evidence="1 19">
        <name>FAD</name>
        <dbReference type="ChEBI" id="CHEBI:57692"/>
    </cofactor>
</comment>
<comment type="similarity">
    <text evidence="19">Belongs to the MurB family.</text>
</comment>
<evidence type="ECO:0000256" key="10">
    <source>
        <dbReference type="ARBA" id="ARBA00022827"/>
    </source>
</evidence>
<evidence type="ECO:0000256" key="9">
    <source>
        <dbReference type="ARBA" id="ARBA00022630"/>
    </source>
</evidence>
<dbReference type="GO" id="GO:0008762">
    <property type="term" value="F:UDP-N-acetylmuramate dehydrogenase activity"/>
    <property type="evidence" value="ECO:0007669"/>
    <property type="project" value="UniProtKB-UniRule"/>
</dbReference>
<evidence type="ECO:0000256" key="4">
    <source>
        <dbReference type="ARBA" id="ARBA00004752"/>
    </source>
</evidence>
<dbReference type="GO" id="GO:0009252">
    <property type="term" value="P:peptidoglycan biosynthetic process"/>
    <property type="evidence" value="ECO:0007669"/>
    <property type="project" value="UniProtKB-UniRule"/>
</dbReference>
<dbReference type="PANTHER" id="PTHR21071">
    <property type="entry name" value="UDP-N-ACETYLENOLPYRUVOYLGLUCOSAMINE REDUCTASE"/>
    <property type="match status" value="1"/>
</dbReference>
<evidence type="ECO:0000256" key="13">
    <source>
        <dbReference type="ARBA" id="ARBA00022984"/>
    </source>
</evidence>
<proteinExistence type="inferred from homology"/>
<evidence type="ECO:0000256" key="1">
    <source>
        <dbReference type="ARBA" id="ARBA00001974"/>
    </source>
</evidence>
<evidence type="ECO:0000256" key="15">
    <source>
        <dbReference type="ARBA" id="ARBA00023306"/>
    </source>
</evidence>
<dbReference type="InterPro" id="IPR036318">
    <property type="entry name" value="FAD-bd_PCMH-like_sf"/>
</dbReference>
<dbReference type="STRING" id="1513793.SAMN06296036_1235"/>
<dbReference type="GO" id="GO:0008360">
    <property type="term" value="P:regulation of cell shape"/>
    <property type="evidence" value="ECO:0007669"/>
    <property type="project" value="UniProtKB-KW"/>
</dbReference>
<keyword evidence="15 19" id="KW-0131">Cell cycle</keyword>
<keyword evidence="8 19" id="KW-0132">Cell division</keyword>
<dbReference type="Gene3D" id="3.30.43.10">
    <property type="entry name" value="Uridine Diphospho-n-acetylenolpyruvylglucosamine Reductase, domain 2"/>
    <property type="match status" value="1"/>
</dbReference>
<comment type="subcellular location">
    <subcellularLocation>
        <location evidence="3 19">Cytoplasm</location>
    </subcellularLocation>
</comment>
<dbReference type="GO" id="GO:0071555">
    <property type="term" value="P:cell wall organization"/>
    <property type="evidence" value="ECO:0007669"/>
    <property type="project" value="UniProtKB-KW"/>
</dbReference>
<dbReference type="Gene3D" id="3.90.78.10">
    <property type="entry name" value="UDP-N-acetylenolpyruvoylglucosamine reductase, C-terminal domain"/>
    <property type="match status" value="1"/>
</dbReference>
<keyword evidence="10 19" id="KW-0274">FAD</keyword>
<keyword evidence="14 19" id="KW-0560">Oxidoreductase</keyword>
<dbReference type="SUPFAM" id="SSF56194">
    <property type="entry name" value="Uridine diphospho-N-Acetylenolpyruvylglucosamine reductase, MurB, C-terminal domain"/>
    <property type="match status" value="1"/>
</dbReference>
<dbReference type="InterPro" id="IPR016167">
    <property type="entry name" value="FAD-bd_PCMH_sub1"/>
</dbReference>
<evidence type="ECO:0000256" key="5">
    <source>
        <dbReference type="ARBA" id="ARBA00012518"/>
    </source>
</evidence>
<feature type="active site" evidence="19">
    <location>
        <position position="275"/>
    </location>
</feature>
<comment type="catalytic activity">
    <reaction evidence="18 19">
        <text>UDP-N-acetyl-alpha-D-muramate + NADP(+) = UDP-N-acetyl-3-O-(1-carboxyvinyl)-alpha-D-glucosamine + NADPH + H(+)</text>
        <dbReference type="Rhea" id="RHEA:12248"/>
        <dbReference type="ChEBI" id="CHEBI:15378"/>
        <dbReference type="ChEBI" id="CHEBI:57783"/>
        <dbReference type="ChEBI" id="CHEBI:58349"/>
        <dbReference type="ChEBI" id="CHEBI:68483"/>
        <dbReference type="ChEBI" id="CHEBI:70757"/>
        <dbReference type="EC" id="1.3.1.98"/>
    </reaction>
</comment>
<keyword evidence="7 19" id="KW-0963">Cytoplasm</keyword>